<dbReference type="Proteomes" id="UP001375240">
    <property type="component" value="Unassembled WGS sequence"/>
</dbReference>
<keyword evidence="2" id="KW-1185">Reference proteome</keyword>
<dbReference type="AlphaFoldDB" id="A0AAV9V107"/>
<accession>A0AAV9V107</accession>
<protein>
    <recommendedName>
        <fullName evidence="3">PIN domain-containing protein</fullName>
    </recommendedName>
</protein>
<name>A0AAV9V107_9PEZI</name>
<organism evidence="1 2">
    <name type="scientific">Orbilia brochopaga</name>
    <dbReference type="NCBI Taxonomy" id="3140254"/>
    <lineage>
        <taxon>Eukaryota</taxon>
        <taxon>Fungi</taxon>
        <taxon>Dikarya</taxon>
        <taxon>Ascomycota</taxon>
        <taxon>Pezizomycotina</taxon>
        <taxon>Orbiliomycetes</taxon>
        <taxon>Orbiliales</taxon>
        <taxon>Orbiliaceae</taxon>
        <taxon>Orbilia</taxon>
    </lineage>
</organism>
<dbReference type="EMBL" id="JAVHNQ010000003">
    <property type="protein sequence ID" value="KAK6353003.1"/>
    <property type="molecule type" value="Genomic_DNA"/>
</dbReference>
<evidence type="ECO:0000313" key="1">
    <source>
        <dbReference type="EMBL" id="KAK6353003.1"/>
    </source>
</evidence>
<evidence type="ECO:0008006" key="3">
    <source>
        <dbReference type="Google" id="ProtNLM"/>
    </source>
</evidence>
<sequence length="127" mass="14002">MMAAGKLGKIALDTNILSPILDGASLSEWLVAVLKQSAPAVCHWSVVEYVCSTPVEERLAEDEILASLENQGIKLLGGPCAGRESFALTMRFMAEKHNAIFTTPKNSRRYAQALTRAQSRKYLRIYC</sequence>
<reference evidence="1 2" key="1">
    <citation type="submission" date="2019-10" db="EMBL/GenBank/DDBJ databases">
        <authorList>
            <person name="Palmer J.M."/>
        </authorList>
    </citation>
    <scope>NUCLEOTIDE SEQUENCE [LARGE SCALE GENOMIC DNA]</scope>
    <source>
        <strain evidence="1 2">TWF696</strain>
    </source>
</reference>
<comment type="caution">
    <text evidence="1">The sequence shown here is derived from an EMBL/GenBank/DDBJ whole genome shotgun (WGS) entry which is preliminary data.</text>
</comment>
<gene>
    <name evidence="1" type="ORF">TWF696_004991</name>
</gene>
<evidence type="ECO:0000313" key="2">
    <source>
        <dbReference type="Proteomes" id="UP001375240"/>
    </source>
</evidence>
<proteinExistence type="predicted"/>